<feature type="signal peptide" evidence="9">
    <location>
        <begin position="1"/>
        <end position="26"/>
    </location>
</feature>
<accession>A0A1M5JUW1</accession>
<keyword evidence="7" id="KW-0998">Cell outer membrane</keyword>
<organism evidence="10 11">
    <name type="scientific">Hydrocarboniphaga daqingensis</name>
    <dbReference type="NCBI Taxonomy" id="490188"/>
    <lineage>
        <taxon>Bacteria</taxon>
        <taxon>Pseudomonadati</taxon>
        <taxon>Pseudomonadota</taxon>
        <taxon>Gammaproteobacteria</taxon>
        <taxon>Nevskiales</taxon>
        <taxon>Nevskiaceae</taxon>
        <taxon>Hydrocarboniphaga</taxon>
    </lineage>
</organism>
<protein>
    <submittedName>
        <fullName evidence="10">Outer membrane protein TolC</fullName>
    </submittedName>
</protein>
<dbReference type="GO" id="GO:0015288">
    <property type="term" value="F:porin activity"/>
    <property type="evidence" value="ECO:0007669"/>
    <property type="project" value="TreeGrafter"/>
</dbReference>
<keyword evidence="11" id="KW-1185">Reference proteome</keyword>
<dbReference type="GO" id="GO:0009279">
    <property type="term" value="C:cell outer membrane"/>
    <property type="evidence" value="ECO:0007669"/>
    <property type="project" value="UniProtKB-SubCell"/>
</dbReference>
<dbReference type="GO" id="GO:1990281">
    <property type="term" value="C:efflux pump complex"/>
    <property type="evidence" value="ECO:0007669"/>
    <property type="project" value="TreeGrafter"/>
</dbReference>
<dbReference type="STRING" id="490188.SAMN04488068_0211"/>
<evidence type="ECO:0000256" key="3">
    <source>
        <dbReference type="ARBA" id="ARBA00022448"/>
    </source>
</evidence>
<dbReference type="InterPro" id="IPR003423">
    <property type="entry name" value="OMP_efflux"/>
</dbReference>
<evidence type="ECO:0000256" key="1">
    <source>
        <dbReference type="ARBA" id="ARBA00004442"/>
    </source>
</evidence>
<proteinExistence type="inferred from homology"/>
<evidence type="ECO:0000256" key="4">
    <source>
        <dbReference type="ARBA" id="ARBA00022452"/>
    </source>
</evidence>
<dbReference type="InterPro" id="IPR051906">
    <property type="entry name" value="TolC-like"/>
</dbReference>
<evidence type="ECO:0000256" key="9">
    <source>
        <dbReference type="SAM" id="SignalP"/>
    </source>
</evidence>
<evidence type="ECO:0000256" key="2">
    <source>
        <dbReference type="ARBA" id="ARBA00007613"/>
    </source>
</evidence>
<dbReference type="GO" id="GO:0015562">
    <property type="term" value="F:efflux transmembrane transporter activity"/>
    <property type="evidence" value="ECO:0007669"/>
    <property type="project" value="InterPro"/>
</dbReference>
<gene>
    <name evidence="10" type="ORF">SAMN04488068_0211</name>
</gene>
<name>A0A1M5JUW1_9GAMM</name>
<keyword evidence="9" id="KW-0732">Signal</keyword>
<evidence type="ECO:0000313" key="11">
    <source>
        <dbReference type="Proteomes" id="UP000199758"/>
    </source>
</evidence>
<dbReference type="PANTHER" id="PTHR30026:SF20">
    <property type="entry name" value="OUTER MEMBRANE PROTEIN TOLC"/>
    <property type="match status" value="1"/>
</dbReference>
<evidence type="ECO:0000256" key="7">
    <source>
        <dbReference type="ARBA" id="ARBA00023237"/>
    </source>
</evidence>
<keyword evidence="4" id="KW-1134">Transmembrane beta strand</keyword>
<keyword evidence="8" id="KW-0175">Coiled coil</keyword>
<feature type="coiled-coil region" evidence="8">
    <location>
        <begin position="351"/>
        <end position="410"/>
    </location>
</feature>
<dbReference type="PANTHER" id="PTHR30026">
    <property type="entry name" value="OUTER MEMBRANE PROTEIN TOLC"/>
    <property type="match status" value="1"/>
</dbReference>
<dbReference type="SUPFAM" id="SSF56954">
    <property type="entry name" value="Outer membrane efflux proteins (OEP)"/>
    <property type="match status" value="1"/>
</dbReference>
<comment type="similarity">
    <text evidence="2">Belongs to the outer membrane factor (OMF) (TC 1.B.17) family.</text>
</comment>
<dbReference type="Proteomes" id="UP000199758">
    <property type="component" value="Unassembled WGS sequence"/>
</dbReference>
<dbReference type="Pfam" id="PF02321">
    <property type="entry name" value="OEP"/>
    <property type="match status" value="2"/>
</dbReference>
<reference evidence="10 11" key="1">
    <citation type="submission" date="2016-11" db="EMBL/GenBank/DDBJ databases">
        <authorList>
            <person name="Jaros S."/>
            <person name="Januszkiewicz K."/>
            <person name="Wedrychowicz H."/>
        </authorList>
    </citation>
    <scope>NUCLEOTIDE SEQUENCE [LARGE SCALE GENOMIC DNA]</scope>
    <source>
        <strain evidence="10 11">CGMCC 1.7049</strain>
    </source>
</reference>
<keyword evidence="6" id="KW-0472">Membrane</keyword>
<comment type="subcellular location">
    <subcellularLocation>
        <location evidence="1">Cell outer membrane</location>
    </subcellularLocation>
</comment>
<evidence type="ECO:0000256" key="8">
    <source>
        <dbReference type="SAM" id="Coils"/>
    </source>
</evidence>
<evidence type="ECO:0000313" key="10">
    <source>
        <dbReference type="EMBL" id="SHG44195.1"/>
    </source>
</evidence>
<keyword evidence="3" id="KW-0813">Transport</keyword>
<dbReference type="RefSeq" id="WP_072892829.1">
    <property type="nucleotide sequence ID" value="NZ_FQWZ01000001.1"/>
</dbReference>
<sequence length="461" mass="48812">MTCRLTLTGRCAAAVLGLAGLMTAPATLSQTGSATRAGTAGTSTEAPLGVQALIQRALGLAPLQQVADEDVALAQAQQDTARAVLRPQLAAQVSQLRQTTNPATLGFEFPGLPDLIGPYNVFDARLKLSQTVLDLARSSELAGAAYAVEAARAQAEVSAERIAANVALAYIQLLAADQALASAEADRVLGDELLRLARDQKAAGVASGVDVARAETALAQDRYAVSEAQTRIAQARLQLQRLAVLPMDRDLLLAGTLDAPPSAVRELGITLEQALNTARATRGELRAADAALRQADAQRRAAQRRVLPRISAVADYGLSANTPAQNREDTYRYGAVIDVPIYSGGALRSEASAAEHRLQQQRLQLDDLRQQIEQDVRLALATLANSAEQLRAAIAARDLAQRELELARDRFANGVANNVDVISAQASLTRARSQLIAASAVQQQARLNLAAAQGRARHFEL</sequence>
<dbReference type="AlphaFoldDB" id="A0A1M5JUW1"/>
<evidence type="ECO:0000256" key="6">
    <source>
        <dbReference type="ARBA" id="ARBA00023136"/>
    </source>
</evidence>
<feature type="chain" id="PRO_5012748021" evidence="9">
    <location>
        <begin position="27"/>
        <end position="461"/>
    </location>
</feature>
<dbReference type="EMBL" id="FQWZ01000001">
    <property type="protein sequence ID" value="SHG44195.1"/>
    <property type="molecule type" value="Genomic_DNA"/>
</dbReference>
<evidence type="ECO:0000256" key="5">
    <source>
        <dbReference type="ARBA" id="ARBA00022692"/>
    </source>
</evidence>
<keyword evidence="5" id="KW-0812">Transmembrane</keyword>
<dbReference type="Gene3D" id="1.20.1600.10">
    <property type="entry name" value="Outer membrane efflux proteins (OEP)"/>
    <property type="match status" value="1"/>
</dbReference>
<dbReference type="OrthoDB" id="9813458at2"/>